<dbReference type="EMBL" id="ABJB010138463">
    <property type="status" value="NOT_ANNOTATED_CDS"/>
    <property type="molecule type" value="Genomic_DNA"/>
</dbReference>
<dbReference type="EnsemblMetazoa" id="ISCW007390-RA">
    <property type="protein sequence ID" value="ISCW007390-PA"/>
    <property type="gene ID" value="ISCW007390"/>
</dbReference>
<keyword evidence="1" id="KW-0812">Transmembrane</keyword>
<dbReference type="VEuPathDB" id="VectorBase:ISCW007390"/>
<accession>B7PUR3</accession>
<dbReference type="AlphaFoldDB" id="B7PUR3"/>
<evidence type="ECO:0000313" key="4">
    <source>
        <dbReference type="Proteomes" id="UP000001555"/>
    </source>
</evidence>
<keyword evidence="4" id="KW-1185">Reference proteome</keyword>
<evidence type="ECO:0000256" key="1">
    <source>
        <dbReference type="SAM" id="Phobius"/>
    </source>
</evidence>
<reference evidence="2 4" key="1">
    <citation type="submission" date="2008-03" db="EMBL/GenBank/DDBJ databases">
        <title>Annotation of Ixodes scapularis.</title>
        <authorList>
            <consortium name="Ixodes scapularis Genome Project Consortium"/>
            <person name="Caler E."/>
            <person name="Hannick L.I."/>
            <person name="Bidwell S."/>
            <person name="Joardar V."/>
            <person name="Thiagarajan M."/>
            <person name="Amedeo P."/>
            <person name="Galinsky K.J."/>
            <person name="Schobel S."/>
            <person name="Inman J."/>
            <person name="Hostetler J."/>
            <person name="Miller J."/>
            <person name="Hammond M."/>
            <person name="Megy K."/>
            <person name="Lawson D."/>
            <person name="Kodira C."/>
            <person name="Sutton G."/>
            <person name="Meyer J."/>
            <person name="Hill C.A."/>
            <person name="Birren B."/>
            <person name="Nene V."/>
            <person name="Collins F."/>
            <person name="Alarcon-Chaidez F."/>
            <person name="Wikel S."/>
            <person name="Strausberg R."/>
        </authorList>
    </citation>
    <scope>NUCLEOTIDE SEQUENCE [LARGE SCALE GENOMIC DNA]</scope>
    <source>
        <strain evidence="4">Wikel</strain>
        <strain evidence="2">Wikel colony</strain>
    </source>
</reference>
<dbReference type="EMBL" id="DS794733">
    <property type="protein sequence ID" value="EEC10335.1"/>
    <property type="molecule type" value="Genomic_DNA"/>
</dbReference>
<evidence type="ECO:0000313" key="2">
    <source>
        <dbReference type="EMBL" id="EEC10335.1"/>
    </source>
</evidence>
<dbReference type="Proteomes" id="UP000001555">
    <property type="component" value="Unassembled WGS sequence"/>
</dbReference>
<dbReference type="InParanoid" id="B7PUR3"/>
<dbReference type="VEuPathDB" id="VectorBase:ISCI007390"/>
<dbReference type="HOGENOM" id="CLU_1284550_0_0_1"/>
<feature type="transmembrane region" description="Helical" evidence="1">
    <location>
        <begin position="174"/>
        <end position="195"/>
    </location>
</feature>
<keyword evidence="1" id="KW-0472">Membrane</keyword>
<organism>
    <name type="scientific">Ixodes scapularis</name>
    <name type="common">Black-legged tick</name>
    <name type="synonym">Deer tick</name>
    <dbReference type="NCBI Taxonomy" id="6945"/>
    <lineage>
        <taxon>Eukaryota</taxon>
        <taxon>Metazoa</taxon>
        <taxon>Ecdysozoa</taxon>
        <taxon>Arthropoda</taxon>
        <taxon>Chelicerata</taxon>
        <taxon>Arachnida</taxon>
        <taxon>Acari</taxon>
        <taxon>Parasitiformes</taxon>
        <taxon>Ixodida</taxon>
        <taxon>Ixodoidea</taxon>
        <taxon>Ixodidae</taxon>
        <taxon>Ixodinae</taxon>
        <taxon>Ixodes</taxon>
    </lineage>
</organism>
<evidence type="ECO:0000313" key="3">
    <source>
        <dbReference type="EnsemblMetazoa" id="ISCW007390-PA"/>
    </source>
</evidence>
<sequence>MPLSRVGMPPVHTVANDDELFVYKLLARCANQSSECPSELLSMVRGATTEPTGHLFQMPWPPELLKAQFSPAVSWPTPSGDPHGSKRKLEQLASQISQASNAKEAGGIFVLVPGFLVPPDYSLRILKEERAPKALFSCTNCSTVKAVAASRRPLFHPAVPQATRPASRRHERRFRLVVFLVTIVLVISVLCAFYVPDYLSRYRKEYAIIRMAQFV</sequence>
<proteinExistence type="predicted"/>
<protein>
    <submittedName>
        <fullName evidence="2 3">Uncharacterized protein</fullName>
    </submittedName>
</protein>
<dbReference type="PaxDb" id="6945-B7PUR3"/>
<gene>
    <name evidence="2" type="ORF">IscW_ISCW007390</name>
</gene>
<name>B7PUR3_IXOSC</name>
<reference evidence="3" key="2">
    <citation type="submission" date="2020-05" db="UniProtKB">
        <authorList>
            <consortium name="EnsemblMetazoa"/>
        </authorList>
    </citation>
    <scope>IDENTIFICATION</scope>
    <source>
        <strain evidence="3">wikel</strain>
    </source>
</reference>
<keyword evidence="1" id="KW-1133">Transmembrane helix</keyword>